<evidence type="ECO:0000313" key="6">
    <source>
        <dbReference type="EMBL" id="RDH85065.1"/>
    </source>
</evidence>
<dbReference type="Pfam" id="PF13675">
    <property type="entry name" value="PilJ"/>
    <property type="match status" value="2"/>
</dbReference>
<dbReference type="AlphaFoldDB" id="A0A370DJH3"/>
<evidence type="ECO:0000313" key="7">
    <source>
        <dbReference type="Proteomes" id="UP000254771"/>
    </source>
</evidence>
<dbReference type="Proteomes" id="UP000254771">
    <property type="component" value="Unassembled WGS sequence"/>
</dbReference>
<reference evidence="6 7" key="1">
    <citation type="journal article" date="2018" name="ISME J.">
        <title>Endosymbiont genomes yield clues of tubeworm success.</title>
        <authorList>
            <person name="Li Y."/>
            <person name="Liles M.R."/>
            <person name="Halanych K.M."/>
        </authorList>
    </citation>
    <scope>NUCLEOTIDE SEQUENCE [LARGE SCALE GENOMIC DNA]</scope>
    <source>
        <strain evidence="6">A1462</strain>
    </source>
</reference>
<dbReference type="InterPro" id="IPR029095">
    <property type="entry name" value="NarX-like_N"/>
</dbReference>
<dbReference type="EMBL" id="QFXE01000014">
    <property type="protein sequence ID" value="RDH85065.1"/>
    <property type="molecule type" value="Genomic_DNA"/>
</dbReference>
<comment type="subcellular location">
    <subcellularLocation>
        <location evidence="1">Membrane</location>
        <topology evidence="1">Multi-pass membrane protein</topology>
    </subcellularLocation>
</comment>
<evidence type="ECO:0000256" key="4">
    <source>
        <dbReference type="ARBA" id="ARBA00023136"/>
    </source>
</evidence>
<dbReference type="GO" id="GO:0016020">
    <property type="term" value="C:membrane"/>
    <property type="evidence" value="ECO:0007669"/>
    <property type="project" value="UniProtKB-SubCell"/>
</dbReference>
<protein>
    <recommendedName>
        <fullName evidence="5">NarX-like N-terminal domain-containing protein</fullName>
    </recommendedName>
</protein>
<keyword evidence="7" id="KW-1185">Reference proteome</keyword>
<organism evidence="6 7">
    <name type="scientific">endosymbiont of Escarpia spicata</name>
    <dbReference type="NCBI Taxonomy" id="2200908"/>
    <lineage>
        <taxon>Bacteria</taxon>
        <taxon>Pseudomonadati</taxon>
        <taxon>Pseudomonadota</taxon>
        <taxon>Gammaproteobacteria</taxon>
        <taxon>sulfur-oxidizing symbionts</taxon>
    </lineage>
</organism>
<proteinExistence type="predicted"/>
<accession>A0A370DJH3</accession>
<feature type="domain" description="NarX-like N-terminal" evidence="5">
    <location>
        <begin position="43"/>
        <end position="136"/>
    </location>
</feature>
<sequence length="305" mass="33710">MLALKHLTRSNRIGFLLVLLATITSFPLNLQAAGPTSAEYGVVLNLSGKQRMLTQKMSKEIMLVALNEAKEQNITNLKKTSGLFDKTLKGLRNGSDELRLPPTNSGRILRQLDKIDVIWAEFYPTVKEIIASKAVTKAQVDFVASKNIPLLKQMNKAVGLYEKDAKKGGLKSAPGLAATLNLSGKQRMLTQKMSKEFLFVAYGYQQDDSKLALLETSTLFERTLKGLLDGDETLGLPGTKPQHIRDQLGVVNGLWAEFKPIIDYGADHKTTQIPKDKIKVLAETNLPLLKQMNKAVGMYEKEAAK</sequence>
<evidence type="ECO:0000256" key="3">
    <source>
        <dbReference type="ARBA" id="ARBA00022989"/>
    </source>
</evidence>
<evidence type="ECO:0000256" key="1">
    <source>
        <dbReference type="ARBA" id="ARBA00004141"/>
    </source>
</evidence>
<gene>
    <name evidence="6" type="ORF">DIZ78_11620</name>
</gene>
<feature type="domain" description="NarX-like N-terminal" evidence="5">
    <location>
        <begin position="171"/>
        <end position="276"/>
    </location>
</feature>
<keyword evidence="3" id="KW-1133">Transmembrane helix</keyword>
<name>A0A370DJH3_9GAMM</name>
<evidence type="ECO:0000259" key="5">
    <source>
        <dbReference type="Pfam" id="PF13675"/>
    </source>
</evidence>
<comment type="caution">
    <text evidence="6">The sequence shown here is derived from an EMBL/GenBank/DDBJ whole genome shotgun (WGS) entry which is preliminary data.</text>
</comment>
<keyword evidence="2" id="KW-0812">Transmembrane</keyword>
<evidence type="ECO:0000256" key="2">
    <source>
        <dbReference type="ARBA" id="ARBA00022692"/>
    </source>
</evidence>
<keyword evidence="4" id="KW-0472">Membrane</keyword>